<gene>
    <name evidence="3" type="ORF">B0T10DRAFT_409451</name>
</gene>
<dbReference type="GO" id="GO:0009116">
    <property type="term" value="P:nucleoside metabolic process"/>
    <property type="evidence" value="ECO:0007669"/>
    <property type="project" value="InterPro"/>
</dbReference>
<dbReference type="Proteomes" id="UP000777438">
    <property type="component" value="Unassembled WGS sequence"/>
</dbReference>
<feature type="compositionally biased region" description="Basic and acidic residues" evidence="1">
    <location>
        <begin position="1045"/>
        <end position="1059"/>
    </location>
</feature>
<evidence type="ECO:0000313" key="4">
    <source>
        <dbReference type="Proteomes" id="UP000777438"/>
    </source>
</evidence>
<dbReference type="InterPro" id="IPR053137">
    <property type="entry name" value="NLR-like"/>
</dbReference>
<organism evidence="3 4">
    <name type="scientific">Thelonectria olida</name>
    <dbReference type="NCBI Taxonomy" id="1576542"/>
    <lineage>
        <taxon>Eukaryota</taxon>
        <taxon>Fungi</taxon>
        <taxon>Dikarya</taxon>
        <taxon>Ascomycota</taxon>
        <taxon>Pezizomycotina</taxon>
        <taxon>Sordariomycetes</taxon>
        <taxon>Hypocreomycetidae</taxon>
        <taxon>Hypocreales</taxon>
        <taxon>Nectriaceae</taxon>
        <taxon>Thelonectria</taxon>
    </lineage>
</organism>
<evidence type="ECO:0000313" key="3">
    <source>
        <dbReference type="EMBL" id="KAH6884868.1"/>
    </source>
</evidence>
<reference evidence="3 4" key="1">
    <citation type="journal article" date="2021" name="Nat. Commun.">
        <title>Genetic determinants of endophytism in the Arabidopsis root mycobiome.</title>
        <authorList>
            <person name="Mesny F."/>
            <person name="Miyauchi S."/>
            <person name="Thiergart T."/>
            <person name="Pickel B."/>
            <person name="Atanasova L."/>
            <person name="Karlsson M."/>
            <person name="Huettel B."/>
            <person name="Barry K.W."/>
            <person name="Haridas S."/>
            <person name="Chen C."/>
            <person name="Bauer D."/>
            <person name="Andreopoulos W."/>
            <person name="Pangilinan J."/>
            <person name="LaButti K."/>
            <person name="Riley R."/>
            <person name="Lipzen A."/>
            <person name="Clum A."/>
            <person name="Drula E."/>
            <person name="Henrissat B."/>
            <person name="Kohler A."/>
            <person name="Grigoriev I.V."/>
            <person name="Martin F.M."/>
            <person name="Hacquard S."/>
        </authorList>
    </citation>
    <scope>NUCLEOTIDE SEQUENCE [LARGE SCALE GENOMIC DNA]</scope>
    <source>
        <strain evidence="3 4">MPI-CAGE-CH-0241</strain>
    </source>
</reference>
<name>A0A9P9AJ10_9HYPO</name>
<keyword evidence="4" id="KW-1185">Reference proteome</keyword>
<dbReference type="Gene3D" id="3.40.50.1580">
    <property type="entry name" value="Nucleoside phosphorylase domain"/>
    <property type="match status" value="1"/>
</dbReference>
<feature type="compositionally biased region" description="Low complexity" evidence="1">
    <location>
        <begin position="1024"/>
        <end position="1044"/>
    </location>
</feature>
<dbReference type="InterPro" id="IPR035994">
    <property type="entry name" value="Nucleoside_phosphorylase_sf"/>
</dbReference>
<dbReference type="GO" id="GO:0003824">
    <property type="term" value="F:catalytic activity"/>
    <property type="evidence" value="ECO:0007669"/>
    <property type="project" value="InterPro"/>
</dbReference>
<proteinExistence type="predicted"/>
<dbReference type="PANTHER" id="PTHR46082:SF11">
    <property type="entry name" value="AAA+ ATPASE DOMAIN-CONTAINING PROTEIN-RELATED"/>
    <property type="match status" value="1"/>
</dbReference>
<evidence type="ECO:0000259" key="2">
    <source>
        <dbReference type="Pfam" id="PF01048"/>
    </source>
</evidence>
<accession>A0A9P9AJ10</accession>
<feature type="region of interest" description="Disordered" evidence="1">
    <location>
        <begin position="1383"/>
        <end position="1404"/>
    </location>
</feature>
<dbReference type="InterPro" id="IPR000845">
    <property type="entry name" value="Nucleoside_phosphorylase_d"/>
</dbReference>
<evidence type="ECO:0000256" key="1">
    <source>
        <dbReference type="SAM" id="MobiDB-lite"/>
    </source>
</evidence>
<dbReference type="Pfam" id="PF01048">
    <property type="entry name" value="PNP_UDP_1"/>
    <property type="match status" value="1"/>
</dbReference>
<dbReference type="EMBL" id="JAGPYM010000019">
    <property type="protein sequence ID" value="KAH6884868.1"/>
    <property type="molecule type" value="Genomic_DNA"/>
</dbReference>
<dbReference type="SUPFAM" id="SSF53167">
    <property type="entry name" value="Purine and uridine phosphorylases"/>
    <property type="match status" value="1"/>
</dbReference>
<dbReference type="OrthoDB" id="1577640at2759"/>
<sequence length="1404" mass="155471">MRLLFQPQSLLPSNLASIEEEAFIPDSLLITNPVTVDERNLSFTAPTPIPDDTRQRKPDAYGNIPIRTETHAPAYTDSGYASAPATESRGGGSKQHPDETPAQLAQNLVKRVADDTVTEYSNASSTTLLRKEQYIQKFANDMVRKAGFFNADAKTRGRVWAILPELLRAFALKVGHAAPTQMHRDVMAFVHRHRCEIATAFADIIFDQDDDEAQSRTPVSDGMTVKELMSLWERKEGFGGAICEEYIEGADMEDNDPQAWERESENGEALEGWLLAYQEFVFSTEAYEWLLARMRREFLALRLLPAEPTTIRTIRDKIMSSFPSPHKISRKVSSQSFSATFVLDWDIHEFFEMQGYLDRPDEVFEDVITLTGSSQDAQAATCAQYLNQTWPLAGEVMLELIKGVLLGGKGHLHLCGLSDGTTLRAFISRRKFFVEAVGVAISIAEAGEQLAWLGAALRTSPRESGLVQCTPVIANILQSQVMPRESSNQLSSTDITCEIQFTIEDIPQPLSTANGQCWHGIFRNPVVVKGYPIPQRQEWNTGLEMSLNIMAGLARTKRVDRFNERVCIKGFSTMLVLTKRNEDVNCWHLVYNEDGSRISYLDKRVDQQQDTGCLDLENRRHVLGWCSEAKFYAGSAEAHYPVTHSKLPKPHLGCGLAKTLVSLGRLIMGGPPFSLGAKDNPAHVSRLGYIPRLKWLSKKFVLLWDERDKRGWLINGTSALLHVVRASLAYDSRDKFRSAFLFKDEDLQESPTPFTADSAIDVLINSHNLGLKLYPEKGGHLLLESRIDHFYNVLEKLIDHQADIAGHCGAKLSGQARKYLEGWDFEELATTRDPLYPRVATLEAAGKGWVDLTRAIHAVTLIGCGFGDIIRPSSVNVCEYWAELPKKQYYIASCISDLAEVVKEHGICGDGHVRLSDNLIWHTPTTVFEACRGRGEPEQDHCEPVQTVFPLSLSKELLPRRRPFELQDDGAVIFGHSSHFSWVWGDTGYPLKGELRQAATSYSAVEVDSGSLRDSGIGPSLKFSGSGSSSRSMSSTRRSVTSPSESRRETPDSRASIDNKKYTRGQYTVGILCPLPKELMAVRALFDSKHDSLETAPGDTNHYALGKMAQHMVVAACLPAGEYGTNAAASAACNMVRSFGSLQFCLLVGIAGGVPSEKIDIRLGDVVVSQPAGTCPGVLQYDLGKEEGKSLKLTGTLQRPPRVLTTAIAALRSDPDLGPEPLAPYLRKVASRMPRYSHPGSELDVLFQIACATCRSQNLSGGCSHMQQRIPRPTTEPTIHYGPVASGNRVVKDATFRDQLAREHGVLCFEMEAAGVTNAVNSLVIRGISDYCDVEKNDVWQEYAAAAAAAYAKLLLGVVAKADDTAEQGSIRRSFTERPRRLRSTFDEEEEEQASKRRKVWASV</sequence>
<dbReference type="PANTHER" id="PTHR46082">
    <property type="entry name" value="ATP/GTP-BINDING PROTEIN-RELATED"/>
    <property type="match status" value="1"/>
</dbReference>
<feature type="region of interest" description="Disordered" evidence="1">
    <location>
        <begin position="41"/>
        <end position="100"/>
    </location>
</feature>
<protein>
    <recommendedName>
        <fullName evidence="2">Nucleoside phosphorylase domain-containing protein</fullName>
    </recommendedName>
</protein>
<feature type="domain" description="Nucleoside phosphorylase" evidence="2">
    <location>
        <begin position="1068"/>
        <end position="1357"/>
    </location>
</feature>
<feature type="region of interest" description="Disordered" evidence="1">
    <location>
        <begin position="1016"/>
        <end position="1059"/>
    </location>
</feature>
<comment type="caution">
    <text evidence="3">The sequence shown here is derived from an EMBL/GenBank/DDBJ whole genome shotgun (WGS) entry which is preliminary data.</text>
</comment>